<keyword evidence="1" id="KW-0472">Membrane</keyword>
<organism evidence="2 3">
    <name type="scientific">Gossypium arboreum</name>
    <name type="common">Tree cotton</name>
    <name type="synonym">Gossypium nanking</name>
    <dbReference type="NCBI Taxonomy" id="29729"/>
    <lineage>
        <taxon>Eukaryota</taxon>
        <taxon>Viridiplantae</taxon>
        <taxon>Streptophyta</taxon>
        <taxon>Embryophyta</taxon>
        <taxon>Tracheophyta</taxon>
        <taxon>Spermatophyta</taxon>
        <taxon>Magnoliopsida</taxon>
        <taxon>eudicotyledons</taxon>
        <taxon>Gunneridae</taxon>
        <taxon>Pentapetalae</taxon>
        <taxon>rosids</taxon>
        <taxon>malvids</taxon>
        <taxon>Malvales</taxon>
        <taxon>Malvaceae</taxon>
        <taxon>Malvoideae</taxon>
        <taxon>Gossypium</taxon>
    </lineage>
</organism>
<evidence type="ECO:0000313" key="2">
    <source>
        <dbReference type="EMBL" id="KAK5819598.1"/>
    </source>
</evidence>
<evidence type="ECO:0000313" key="3">
    <source>
        <dbReference type="Proteomes" id="UP001358586"/>
    </source>
</evidence>
<gene>
    <name evidence="2" type="ORF">PVK06_024613</name>
</gene>
<keyword evidence="1" id="KW-0812">Transmembrane</keyword>
<evidence type="ECO:0000256" key="1">
    <source>
        <dbReference type="SAM" id="Phobius"/>
    </source>
</evidence>
<comment type="caution">
    <text evidence="2">The sequence shown here is derived from an EMBL/GenBank/DDBJ whole genome shotgun (WGS) entry which is preliminary data.</text>
</comment>
<dbReference type="EMBL" id="JARKNE010000007">
    <property type="protein sequence ID" value="KAK5819598.1"/>
    <property type="molecule type" value="Genomic_DNA"/>
</dbReference>
<protein>
    <submittedName>
        <fullName evidence="2">Uncharacterized protein</fullName>
    </submittedName>
</protein>
<keyword evidence="1" id="KW-1133">Transmembrane helix</keyword>
<sequence>MVVDDGHEEDFYAQPEMRPYKLYHAIVLIIIVVLVNPSPILVILLPHVHLVQLLQFSRCQRNLLSTVSYTINSTFASHIT</sequence>
<feature type="transmembrane region" description="Helical" evidence="1">
    <location>
        <begin position="22"/>
        <end position="45"/>
    </location>
</feature>
<reference evidence="2 3" key="1">
    <citation type="submission" date="2023-03" db="EMBL/GenBank/DDBJ databases">
        <title>WGS of Gossypium arboreum.</title>
        <authorList>
            <person name="Yu D."/>
        </authorList>
    </citation>
    <scope>NUCLEOTIDE SEQUENCE [LARGE SCALE GENOMIC DNA]</scope>
    <source>
        <tissue evidence="2">Leaf</tissue>
    </source>
</reference>
<accession>A0ABR0PEE5</accession>
<keyword evidence="3" id="KW-1185">Reference proteome</keyword>
<proteinExistence type="predicted"/>
<dbReference type="Proteomes" id="UP001358586">
    <property type="component" value="Chromosome 7"/>
</dbReference>
<name>A0ABR0PEE5_GOSAR</name>